<comment type="subcellular location">
    <subcellularLocation>
        <location evidence="1">Cytoplasm</location>
    </subcellularLocation>
</comment>
<keyword evidence="5 7" id="KW-0949">S-adenosyl-L-methionine</keyword>
<dbReference type="InterPro" id="IPR044428">
    <property type="entry name" value="SETD3_SET"/>
</dbReference>
<dbReference type="KEGG" id="lak:106180236"/>
<evidence type="ECO:0000256" key="8">
    <source>
        <dbReference type="SAM" id="MobiDB-lite"/>
    </source>
</evidence>
<keyword evidence="3 7" id="KW-0489">Methyltransferase</keyword>
<dbReference type="GeneID" id="106180236"/>
<comment type="catalytic activity">
    <reaction evidence="7">
        <text>L-histidyl-[protein] + S-adenosyl-L-methionine = N(tele)-methyl-L-histidyl-[protein] + S-adenosyl-L-homocysteine + H(+)</text>
        <dbReference type="Rhea" id="RHEA:19369"/>
        <dbReference type="Rhea" id="RHEA-COMP:9745"/>
        <dbReference type="Rhea" id="RHEA-COMP:11600"/>
        <dbReference type="ChEBI" id="CHEBI:15378"/>
        <dbReference type="ChEBI" id="CHEBI:16367"/>
        <dbReference type="ChEBI" id="CHEBI:29979"/>
        <dbReference type="ChEBI" id="CHEBI:57856"/>
        <dbReference type="ChEBI" id="CHEBI:59789"/>
        <dbReference type="EC" id="2.1.1.85"/>
    </reaction>
</comment>
<dbReference type="SUPFAM" id="SSF81822">
    <property type="entry name" value="RuBisCo LSMT C-terminal, substrate-binding domain"/>
    <property type="match status" value="1"/>
</dbReference>
<dbReference type="Gene3D" id="3.90.1420.10">
    <property type="entry name" value="Rubisco LSMT, substrate-binding domain"/>
    <property type="match status" value="1"/>
</dbReference>
<evidence type="ECO:0000256" key="6">
    <source>
        <dbReference type="ARBA" id="ARBA00023203"/>
    </source>
</evidence>
<keyword evidence="10" id="KW-1185">Reference proteome</keyword>
<dbReference type="CDD" id="cd19176">
    <property type="entry name" value="SET_SETD3"/>
    <property type="match status" value="1"/>
</dbReference>
<evidence type="ECO:0000313" key="10">
    <source>
        <dbReference type="Proteomes" id="UP000085678"/>
    </source>
</evidence>
<evidence type="ECO:0000256" key="5">
    <source>
        <dbReference type="ARBA" id="ARBA00022691"/>
    </source>
</evidence>
<dbReference type="EC" id="2.1.1.85" evidence="7"/>
<proteinExistence type="inferred from homology"/>
<dbReference type="PROSITE" id="PS51565">
    <property type="entry name" value="SAM_MT85_SETD3"/>
    <property type="match status" value="1"/>
</dbReference>
<dbReference type="InterPro" id="IPR025785">
    <property type="entry name" value="SETD3"/>
</dbReference>
<keyword evidence="4 7" id="KW-0808">Transferase</keyword>
<dbReference type="GO" id="GO:0032259">
    <property type="term" value="P:methylation"/>
    <property type="evidence" value="ECO:0007669"/>
    <property type="project" value="UniProtKB-KW"/>
</dbReference>
<dbReference type="Proteomes" id="UP000085678">
    <property type="component" value="Unplaced"/>
</dbReference>
<dbReference type="PANTHER" id="PTHR13271:SF47">
    <property type="entry name" value="ACTIN-HISTIDINE N-METHYLTRANSFERASE"/>
    <property type="match status" value="1"/>
</dbReference>
<dbReference type="RefSeq" id="XP_013419621.1">
    <property type="nucleotide sequence ID" value="XM_013564167.2"/>
</dbReference>
<evidence type="ECO:0000256" key="7">
    <source>
        <dbReference type="PROSITE-ProRule" id="PRU00898"/>
    </source>
</evidence>
<comment type="similarity">
    <text evidence="7">Belongs to the class V-like SAM-binding methyltransferase superfamily. SETD3 actin-histidine methyltransferase family.</text>
</comment>
<evidence type="ECO:0000259" key="9">
    <source>
        <dbReference type="PROSITE" id="PS50280"/>
    </source>
</evidence>
<evidence type="ECO:0000256" key="3">
    <source>
        <dbReference type="ARBA" id="ARBA00022603"/>
    </source>
</evidence>
<dbReference type="PROSITE" id="PS50280">
    <property type="entry name" value="SET"/>
    <property type="match status" value="1"/>
</dbReference>
<gene>
    <name evidence="11" type="primary">LOC106180236</name>
</gene>
<name>A0A1S3KBJ0_LINAN</name>
<dbReference type="SUPFAM" id="SSF82199">
    <property type="entry name" value="SET domain"/>
    <property type="match status" value="1"/>
</dbReference>
<evidence type="ECO:0000256" key="4">
    <source>
        <dbReference type="ARBA" id="ARBA00022679"/>
    </source>
</evidence>
<reference evidence="11" key="1">
    <citation type="submission" date="2025-08" db="UniProtKB">
        <authorList>
            <consortium name="RefSeq"/>
        </authorList>
    </citation>
    <scope>IDENTIFICATION</scope>
    <source>
        <tissue evidence="11">Gonads</tissue>
    </source>
</reference>
<accession>A0A1S3KBJ0</accession>
<dbReference type="InterPro" id="IPR036464">
    <property type="entry name" value="Rubisco_LSMT_subst-bd_sf"/>
</dbReference>
<protein>
    <recommendedName>
        <fullName evidence="7">protein-histidine N-methyltransferase</fullName>
        <ecNumber evidence="7">2.1.1.85</ecNumber>
    </recommendedName>
</protein>
<dbReference type="GO" id="GO:0003779">
    <property type="term" value="F:actin binding"/>
    <property type="evidence" value="ECO:0007669"/>
    <property type="project" value="UniProtKB-KW"/>
</dbReference>
<dbReference type="InParanoid" id="A0A1S3KBJ0"/>
<dbReference type="Pfam" id="PF09273">
    <property type="entry name" value="Rubis-subs-bind"/>
    <property type="match status" value="1"/>
</dbReference>
<dbReference type="GO" id="GO:0005737">
    <property type="term" value="C:cytoplasm"/>
    <property type="evidence" value="ECO:0007669"/>
    <property type="project" value="UniProtKB-SubCell"/>
</dbReference>
<dbReference type="PANTHER" id="PTHR13271">
    <property type="entry name" value="UNCHARACTERIZED PUTATIVE METHYLTRANSFERASE"/>
    <property type="match status" value="1"/>
</dbReference>
<dbReference type="InterPro" id="IPR050600">
    <property type="entry name" value="SETD3_SETD6_MTase"/>
</dbReference>
<dbReference type="STRING" id="7574.A0A1S3KBJ0"/>
<evidence type="ECO:0000256" key="2">
    <source>
        <dbReference type="ARBA" id="ARBA00022490"/>
    </source>
</evidence>
<feature type="region of interest" description="Disordered" evidence="8">
    <location>
        <begin position="1"/>
        <end position="26"/>
    </location>
</feature>
<evidence type="ECO:0000256" key="1">
    <source>
        <dbReference type="ARBA" id="ARBA00004496"/>
    </source>
</evidence>
<dbReference type="Pfam" id="PF00856">
    <property type="entry name" value="SET"/>
    <property type="match status" value="1"/>
</dbReference>
<dbReference type="Gene3D" id="3.90.1410.10">
    <property type="entry name" value="set domain protein methyltransferase, domain 1"/>
    <property type="match status" value="1"/>
</dbReference>
<dbReference type="GO" id="GO:0018064">
    <property type="term" value="F:protein-L-histidine N-tele-methyltransferase activity"/>
    <property type="evidence" value="ECO:0007669"/>
    <property type="project" value="UniProtKB-EC"/>
</dbReference>
<dbReference type="AlphaFoldDB" id="A0A1S3KBJ0"/>
<keyword evidence="2" id="KW-0963">Cytoplasm</keyword>
<dbReference type="InterPro" id="IPR046341">
    <property type="entry name" value="SET_dom_sf"/>
</dbReference>
<dbReference type="FunCoup" id="A0A1S3KBJ0">
    <property type="interactions" value="2709"/>
</dbReference>
<evidence type="ECO:0000313" key="11">
    <source>
        <dbReference type="RefSeq" id="XP_013419621.1"/>
    </source>
</evidence>
<dbReference type="OMA" id="QHIDGIF"/>
<dbReference type="InterPro" id="IPR015353">
    <property type="entry name" value="Rubisco_LSMT_subst-bd"/>
</dbReference>
<dbReference type="GO" id="GO:0016279">
    <property type="term" value="F:protein-lysine N-methyltransferase activity"/>
    <property type="evidence" value="ECO:0007669"/>
    <property type="project" value="TreeGrafter"/>
</dbReference>
<dbReference type="OrthoDB" id="441812at2759"/>
<dbReference type="InterPro" id="IPR001214">
    <property type="entry name" value="SET_dom"/>
</dbReference>
<sequence>MGRKSKRSKAASNENGDSGGLSKSQRKELMDLTKQLLEKCVKPSEQNEWGNFLEIHDLVERVRKLQEGHNFLPGDRETHFPVFLTWLKDNWVDTTAVSIRKFEHTGYGLEAKKEVQESQLLLTIPRKLMLTTESAKLTCLGSLVDSDPLLQSMPTVVLALHLLIERCDVNSLWRPYIDTLPESFSTPLYFTPDEIQLLKGSPVMSEVLKQYKHIARQYAYLHKLFQGLPDGKCPLKHQFTYDDYRWAVSAIMTRQNQIPTPDGQQMINALIPFWDMCNHTNGQFTTDYNLEKDCSECFALRNFKEGEQIYIFYGSRSNAQLLLYSGFVFPENQNDTLDIKLGISKNDPLYTLKINLLTKLGIIGSGMFSLYCGEQPVDSKLLAFLRIFNMNEEQLKQISEEECLEKLGDLESDVSQELEQKVWSFLETRCSLLLRSYQNFEDNGKISDGDTRSDNARLCLQLRKCEKSILQKTLEFAKSKKEKYNINELA</sequence>
<feature type="domain" description="SET" evidence="9">
    <location>
        <begin position="95"/>
        <end position="314"/>
    </location>
</feature>
<organism evidence="10 11">
    <name type="scientific">Lingula anatina</name>
    <name type="common">Brachiopod</name>
    <name type="synonym">Lingula unguis</name>
    <dbReference type="NCBI Taxonomy" id="7574"/>
    <lineage>
        <taxon>Eukaryota</taxon>
        <taxon>Metazoa</taxon>
        <taxon>Spiralia</taxon>
        <taxon>Lophotrochozoa</taxon>
        <taxon>Brachiopoda</taxon>
        <taxon>Linguliformea</taxon>
        <taxon>Lingulata</taxon>
        <taxon>Lingulida</taxon>
        <taxon>Linguloidea</taxon>
        <taxon>Lingulidae</taxon>
        <taxon>Lingula</taxon>
    </lineage>
</organism>
<keyword evidence="6" id="KW-0009">Actin-binding</keyword>